<dbReference type="AlphaFoldDB" id="A0A0F8WC29"/>
<evidence type="ECO:0000313" key="2">
    <source>
        <dbReference type="EMBL" id="KKK54377.1"/>
    </source>
</evidence>
<protein>
    <recommendedName>
        <fullName evidence="1">Phage head morphogenesis domain-containing protein</fullName>
    </recommendedName>
</protein>
<feature type="non-terminal residue" evidence="2">
    <location>
        <position position="1"/>
    </location>
</feature>
<dbReference type="NCBIfam" id="TIGR01641">
    <property type="entry name" value="phageSPP1_gp7"/>
    <property type="match status" value="1"/>
</dbReference>
<name>A0A0F8WC29_9ZZZZ</name>
<comment type="caution">
    <text evidence="2">The sequence shown here is derived from an EMBL/GenBank/DDBJ whole genome shotgun (WGS) entry which is preliminary data.</text>
</comment>
<reference evidence="2" key="1">
    <citation type="journal article" date="2015" name="Nature">
        <title>Complex archaea that bridge the gap between prokaryotes and eukaryotes.</title>
        <authorList>
            <person name="Spang A."/>
            <person name="Saw J.H."/>
            <person name="Jorgensen S.L."/>
            <person name="Zaremba-Niedzwiedzka K."/>
            <person name="Martijn J."/>
            <person name="Lind A.E."/>
            <person name="van Eijk R."/>
            <person name="Schleper C."/>
            <person name="Guy L."/>
            <person name="Ettema T.J."/>
        </authorList>
    </citation>
    <scope>NUCLEOTIDE SEQUENCE</scope>
</reference>
<sequence length="288" mass="32178">DLNNAAAVRIARNNMNAVANDAHRAVYEANSDVFSGYKWDATFDTRTSPICARLHGTFYPLGSDPPGPPAHQNCRSVLVGVFKDPDVEEFAQAGERRVRRYDKAGEETGKELVSSNQRFEEWLRRQPNAVQKRVLESETKASLFRRGKIGLEDVVGDDLIPRSNREVVRRALAHNPEDPAVQAMARNLGVRRVSPQAIAREDARLRNAAEHTLGRREAGTDFRSDGDILDLDDNESRLLRNAESRVSKKSRRVRQLNAEIAAEAKKSLVRVSSPKSRVIAFPMVEAIS</sequence>
<evidence type="ECO:0000259" key="1">
    <source>
        <dbReference type="Pfam" id="PF04233"/>
    </source>
</evidence>
<dbReference type="EMBL" id="LAZR01066025">
    <property type="protein sequence ID" value="KKK54377.1"/>
    <property type="molecule type" value="Genomic_DNA"/>
</dbReference>
<dbReference type="InterPro" id="IPR006528">
    <property type="entry name" value="Phage_head_morphogenesis_dom"/>
</dbReference>
<proteinExistence type="predicted"/>
<organism evidence="2">
    <name type="scientific">marine sediment metagenome</name>
    <dbReference type="NCBI Taxonomy" id="412755"/>
    <lineage>
        <taxon>unclassified sequences</taxon>
        <taxon>metagenomes</taxon>
        <taxon>ecological metagenomes</taxon>
    </lineage>
</organism>
<gene>
    <name evidence="2" type="ORF">LCGC14_3085360</name>
</gene>
<dbReference type="Pfam" id="PF04233">
    <property type="entry name" value="Phage_Mu_F"/>
    <property type="match status" value="1"/>
</dbReference>
<feature type="domain" description="Phage head morphogenesis" evidence="1">
    <location>
        <begin position="5"/>
        <end position="78"/>
    </location>
</feature>
<accession>A0A0F8WC29</accession>